<evidence type="ECO:0000313" key="2">
    <source>
        <dbReference type="Proteomes" id="UP001367508"/>
    </source>
</evidence>
<reference evidence="1 2" key="1">
    <citation type="submission" date="2024-01" db="EMBL/GenBank/DDBJ databases">
        <title>The genomes of 5 underutilized Papilionoideae crops provide insights into root nodulation and disease resistanc.</title>
        <authorList>
            <person name="Jiang F."/>
        </authorList>
    </citation>
    <scope>NUCLEOTIDE SEQUENCE [LARGE SCALE GENOMIC DNA]</scope>
    <source>
        <strain evidence="1">LVBAO_FW01</strain>
        <tissue evidence="1">Leaves</tissue>
    </source>
</reference>
<proteinExistence type="predicted"/>
<evidence type="ECO:0000313" key="1">
    <source>
        <dbReference type="EMBL" id="KAK7361260.1"/>
    </source>
</evidence>
<sequence length="91" mass="10814">MLSHLIIERHKTLLVATLSRLQLRPLLSFHRLHMRQPYMASNVFRLRRDRSHMQASVLMASGYYPEHTSRYAWCDRVARAILCDSKSQLLY</sequence>
<dbReference type="EMBL" id="JAYMYQ010000001">
    <property type="protein sequence ID" value="KAK7361260.1"/>
    <property type="molecule type" value="Genomic_DNA"/>
</dbReference>
<comment type="caution">
    <text evidence="1">The sequence shown here is derived from an EMBL/GenBank/DDBJ whole genome shotgun (WGS) entry which is preliminary data.</text>
</comment>
<protein>
    <submittedName>
        <fullName evidence="1">Uncharacterized protein</fullName>
    </submittedName>
</protein>
<dbReference type="AlphaFoldDB" id="A0AAN9MUI5"/>
<organism evidence="1 2">
    <name type="scientific">Canavalia gladiata</name>
    <name type="common">Sword bean</name>
    <name type="synonym">Dolichos gladiatus</name>
    <dbReference type="NCBI Taxonomy" id="3824"/>
    <lineage>
        <taxon>Eukaryota</taxon>
        <taxon>Viridiplantae</taxon>
        <taxon>Streptophyta</taxon>
        <taxon>Embryophyta</taxon>
        <taxon>Tracheophyta</taxon>
        <taxon>Spermatophyta</taxon>
        <taxon>Magnoliopsida</taxon>
        <taxon>eudicotyledons</taxon>
        <taxon>Gunneridae</taxon>
        <taxon>Pentapetalae</taxon>
        <taxon>rosids</taxon>
        <taxon>fabids</taxon>
        <taxon>Fabales</taxon>
        <taxon>Fabaceae</taxon>
        <taxon>Papilionoideae</taxon>
        <taxon>50 kb inversion clade</taxon>
        <taxon>NPAAA clade</taxon>
        <taxon>indigoferoid/millettioid clade</taxon>
        <taxon>Phaseoleae</taxon>
        <taxon>Canavalia</taxon>
    </lineage>
</organism>
<name>A0AAN9MUI5_CANGL</name>
<accession>A0AAN9MUI5</accession>
<keyword evidence="2" id="KW-1185">Reference proteome</keyword>
<dbReference type="Proteomes" id="UP001367508">
    <property type="component" value="Unassembled WGS sequence"/>
</dbReference>
<gene>
    <name evidence="1" type="ORF">VNO77_03309</name>
</gene>